<dbReference type="InterPro" id="IPR053172">
    <property type="entry name" value="Tn903_transposase"/>
</dbReference>
<dbReference type="Proteomes" id="UP000219020">
    <property type="component" value="Unassembled WGS sequence"/>
</dbReference>
<evidence type="ECO:0000259" key="1">
    <source>
        <dbReference type="Pfam" id="PF01609"/>
    </source>
</evidence>
<dbReference type="GeneID" id="66951670"/>
<name>A0A2A5T3U2_9GAMM</name>
<feature type="domain" description="Transposase IS4-like" evidence="1">
    <location>
        <begin position="29"/>
        <end position="120"/>
    </location>
</feature>
<dbReference type="GO" id="GO:0004803">
    <property type="term" value="F:transposase activity"/>
    <property type="evidence" value="ECO:0007669"/>
    <property type="project" value="InterPro"/>
</dbReference>
<dbReference type="OrthoDB" id="6382212at2"/>
<gene>
    <name evidence="2" type="ORF">BTN49_1576</name>
</gene>
<reference evidence="3" key="1">
    <citation type="submission" date="2017-04" db="EMBL/GenBank/DDBJ databases">
        <title>Genome evolution of the luminous symbionts of deep sea anglerfish.</title>
        <authorList>
            <person name="Hendry T.A."/>
        </authorList>
    </citation>
    <scope>NUCLEOTIDE SEQUENCE [LARGE SCALE GENOMIC DNA]</scope>
</reference>
<dbReference type="Pfam" id="PF01609">
    <property type="entry name" value="DDE_Tnp_1"/>
    <property type="match status" value="1"/>
</dbReference>
<sequence>MNGKHVNTVKRSCVSGVNFILPLICLPHEVITAEVSLVSVGDNEVLPILLNPLRRKIQKISADGDYDTRVCHHVLKNKGITSSIPPRSNEGYWEEGHPRNEAIKALKEDKLAEWKKNRDSHKCSLAETAMFRYKELLSPKLTHRWLEIMC</sequence>
<dbReference type="EMBL" id="NBYY01000014">
    <property type="protein sequence ID" value="PCS22790.1"/>
    <property type="molecule type" value="Genomic_DNA"/>
</dbReference>
<dbReference type="AlphaFoldDB" id="A0A2A5T3U2"/>
<dbReference type="PANTHER" id="PTHR34631">
    <property type="match status" value="1"/>
</dbReference>
<dbReference type="GO" id="GO:0003677">
    <property type="term" value="F:DNA binding"/>
    <property type="evidence" value="ECO:0007669"/>
    <property type="project" value="InterPro"/>
</dbReference>
<accession>A0A2A5T3U2</accession>
<evidence type="ECO:0000313" key="2">
    <source>
        <dbReference type="EMBL" id="PCS22790.1"/>
    </source>
</evidence>
<dbReference type="RefSeq" id="WP_146679207.1">
    <property type="nucleotide sequence ID" value="NZ_CAWNJE010000017.1"/>
</dbReference>
<evidence type="ECO:0000313" key="3">
    <source>
        <dbReference type="Proteomes" id="UP000219020"/>
    </source>
</evidence>
<comment type="caution">
    <text evidence="2">The sequence shown here is derived from an EMBL/GenBank/DDBJ whole genome shotgun (WGS) entry which is preliminary data.</text>
</comment>
<proteinExistence type="predicted"/>
<dbReference type="GO" id="GO:0006313">
    <property type="term" value="P:DNA transposition"/>
    <property type="evidence" value="ECO:0007669"/>
    <property type="project" value="InterPro"/>
</dbReference>
<dbReference type="InterPro" id="IPR002559">
    <property type="entry name" value="Transposase_11"/>
</dbReference>
<keyword evidence="3" id="KW-1185">Reference proteome</keyword>
<protein>
    <submittedName>
        <fullName evidence="2">Mobile element protein</fullName>
    </submittedName>
</protein>
<organism evidence="2 3">
    <name type="scientific">Candidatus Enterovibrio escicola</name>
    <dbReference type="NCBI Taxonomy" id="1927127"/>
    <lineage>
        <taxon>Bacteria</taxon>
        <taxon>Pseudomonadati</taxon>
        <taxon>Pseudomonadota</taxon>
        <taxon>Gammaproteobacteria</taxon>
        <taxon>Vibrionales</taxon>
        <taxon>Vibrionaceae</taxon>
        <taxon>Enterovibrio</taxon>
    </lineage>
</organism>
<dbReference type="PANTHER" id="PTHR34631:SF3">
    <property type="entry name" value="ISSOD12 TRANSPOSASE TNPA_ISSOD12"/>
    <property type="match status" value="1"/>
</dbReference>